<feature type="compositionally biased region" description="Polar residues" evidence="1">
    <location>
        <begin position="63"/>
        <end position="80"/>
    </location>
</feature>
<name>A0A4Y7LBP1_PAPSO</name>
<evidence type="ECO:0000256" key="1">
    <source>
        <dbReference type="SAM" id="MobiDB-lite"/>
    </source>
</evidence>
<evidence type="ECO:0000313" key="2">
    <source>
        <dbReference type="EMBL" id="RZC82102.1"/>
    </source>
</evidence>
<reference evidence="2 3" key="1">
    <citation type="journal article" date="2018" name="Science">
        <title>The opium poppy genome and morphinan production.</title>
        <authorList>
            <person name="Guo L."/>
            <person name="Winzer T."/>
            <person name="Yang X."/>
            <person name="Li Y."/>
            <person name="Ning Z."/>
            <person name="He Z."/>
            <person name="Teodor R."/>
            <person name="Lu Y."/>
            <person name="Bowser T.A."/>
            <person name="Graham I.A."/>
            <person name="Ye K."/>
        </authorList>
    </citation>
    <scope>NUCLEOTIDE SEQUENCE [LARGE SCALE GENOMIC DNA]</scope>
    <source>
        <strain evidence="3">cv. HN1</strain>
        <tissue evidence="2">Leaves</tissue>
    </source>
</reference>
<feature type="region of interest" description="Disordered" evidence="1">
    <location>
        <begin position="34"/>
        <end position="86"/>
    </location>
</feature>
<protein>
    <submittedName>
        <fullName evidence="2">Uncharacterized protein</fullName>
    </submittedName>
</protein>
<dbReference type="Proteomes" id="UP000316621">
    <property type="component" value="Chromosome 11"/>
</dbReference>
<sequence length="86" mass="9504">MMRDGMIVQSGKYNELLSSGLAFSTLVAAHETSMELVENSNPDSEDLEPSISQREAYGDYRTNENGSISDQPESQKTSSKLVEDEQ</sequence>
<gene>
    <name evidence="2" type="ORF">C5167_044890</name>
</gene>
<dbReference type="AlphaFoldDB" id="A0A4Y7LBP1"/>
<dbReference type="Gramene" id="RZC82102">
    <property type="protein sequence ID" value="RZC82102"/>
    <property type="gene ID" value="C5167_044890"/>
</dbReference>
<evidence type="ECO:0000313" key="3">
    <source>
        <dbReference type="Proteomes" id="UP000316621"/>
    </source>
</evidence>
<organism evidence="2 3">
    <name type="scientific">Papaver somniferum</name>
    <name type="common">Opium poppy</name>
    <dbReference type="NCBI Taxonomy" id="3469"/>
    <lineage>
        <taxon>Eukaryota</taxon>
        <taxon>Viridiplantae</taxon>
        <taxon>Streptophyta</taxon>
        <taxon>Embryophyta</taxon>
        <taxon>Tracheophyta</taxon>
        <taxon>Spermatophyta</taxon>
        <taxon>Magnoliopsida</taxon>
        <taxon>Ranunculales</taxon>
        <taxon>Papaveraceae</taxon>
        <taxon>Papaveroideae</taxon>
        <taxon>Papaver</taxon>
    </lineage>
</organism>
<keyword evidence="3" id="KW-1185">Reference proteome</keyword>
<proteinExistence type="predicted"/>
<accession>A0A4Y7LBP1</accession>
<dbReference type="EMBL" id="CM010725">
    <property type="protein sequence ID" value="RZC82102.1"/>
    <property type="molecule type" value="Genomic_DNA"/>
</dbReference>